<organism evidence="1 2">
    <name type="scientific">Nemania bipapillata</name>
    <dbReference type="NCBI Taxonomy" id="110536"/>
    <lineage>
        <taxon>Eukaryota</taxon>
        <taxon>Fungi</taxon>
        <taxon>Dikarya</taxon>
        <taxon>Ascomycota</taxon>
        <taxon>Pezizomycotina</taxon>
        <taxon>Sordariomycetes</taxon>
        <taxon>Xylariomycetidae</taxon>
        <taxon>Xylariales</taxon>
        <taxon>Xylariaceae</taxon>
        <taxon>Nemania</taxon>
    </lineage>
</organism>
<keyword evidence="2" id="KW-1185">Reference proteome</keyword>
<protein>
    <submittedName>
        <fullName evidence="1">Uncharacterized protein</fullName>
    </submittedName>
</protein>
<comment type="caution">
    <text evidence="1">The sequence shown here is derived from an EMBL/GenBank/DDBJ whole genome shotgun (WGS) entry which is preliminary data.</text>
</comment>
<name>A0ACC2J7M4_9PEZI</name>
<accession>A0ACC2J7M4</accession>
<dbReference type="Proteomes" id="UP001153334">
    <property type="component" value="Unassembled WGS sequence"/>
</dbReference>
<evidence type="ECO:0000313" key="1">
    <source>
        <dbReference type="EMBL" id="KAJ8123435.1"/>
    </source>
</evidence>
<sequence>MASTENLEPNQKPALEAAVWLWEVQKAQLAQDPHRPRSSIISTRTAAEKFGVPKSTVARQLAALKSGKPFATTGVRTGRPNRLTEVEEQMLSFHTFMLRRERRPVSMRTVQDAVHAILSRRTPPGTPISDSWVVRWLRADRAKARQQALLKRKPALSSAAPVAAEVEDGGEDDNGDDRNGDNEDDNEDSGLEEDALSELKTTDMHLHSGHETSCLTFEPFDSADEQLVDKAVDNPTVESSTTIQST</sequence>
<reference evidence="1" key="1">
    <citation type="submission" date="2022-11" db="EMBL/GenBank/DDBJ databases">
        <title>Genome Sequence of Nemania bipapillata.</title>
        <authorList>
            <person name="Buettner E."/>
        </authorList>
    </citation>
    <scope>NUCLEOTIDE SEQUENCE</scope>
    <source>
        <strain evidence="1">CP14</strain>
    </source>
</reference>
<proteinExistence type="predicted"/>
<gene>
    <name evidence="1" type="ORF">ONZ43_g618</name>
</gene>
<dbReference type="EMBL" id="JAPESX010000084">
    <property type="protein sequence ID" value="KAJ8123435.1"/>
    <property type="molecule type" value="Genomic_DNA"/>
</dbReference>
<evidence type="ECO:0000313" key="2">
    <source>
        <dbReference type="Proteomes" id="UP001153334"/>
    </source>
</evidence>